<dbReference type="RefSeq" id="WP_286215363.1">
    <property type="nucleotide sequence ID" value="NZ_AP027736.1"/>
</dbReference>
<reference evidence="4 5" key="1">
    <citation type="submission" date="2024-02" db="EMBL/GenBank/DDBJ databases">
        <title>Lysinimicrobium sediminis NBRC 112286.</title>
        <authorList>
            <person name="Ichikawa N."/>
            <person name="Katano-Makiyama Y."/>
            <person name="Hidaka K."/>
        </authorList>
    </citation>
    <scope>NUCLEOTIDE SEQUENCE [LARGE SCALE GENOMIC DNA]</scope>
    <source>
        <strain evidence="4 5">NBRC 112286</strain>
    </source>
</reference>
<dbReference type="PROSITE" id="PS51257">
    <property type="entry name" value="PROKAR_LIPOPROTEIN"/>
    <property type="match status" value="1"/>
</dbReference>
<comment type="caution">
    <text evidence="4">The sequence shown here is derived from an EMBL/GenBank/DDBJ whole genome shotgun (WGS) entry which is preliminary data.</text>
</comment>
<evidence type="ECO:0000256" key="1">
    <source>
        <dbReference type="SAM" id="MobiDB-lite"/>
    </source>
</evidence>
<dbReference type="Gene3D" id="3.30.1380.10">
    <property type="match status" value="1"/>
</dbReference>
<feature type="domain" description="Peptidase M15C" evidence="3">
    <location>
        <begin position="213"/>
        <end position="289"/>
    </location>
</feature>
<dbReference type="EMBL" id="BAABRR010000007">
    <property type="protein sequence ID" value="GAA5519152.1"/>
    <property type="molecule type" value="Genomic_DNA"/>
</dbReference>
<keyword evidence="5" id="KW-1185">Reference proteome</keyword>
<proteinExistence type="predicted"/>
<accession>A0ABP9WH62</accession>
<dbReference type="Pfam" id="PF13539">
    <property type="entry name" value="Peptidase_M15_4"/>
    <property type="match status" value="1"/>
</dbReference>
<dbReference type="SUPFAM" id="SSF55166">
    <property type="entry name" value="Hedgehog/DD-peptidase"/>
    <property type="match status" value="1"/>
</dbReference>
<sequence length="293" mass="32693">MRAAPVTLAALAALGLSTLVLAACAGPAEPSPRVTVTATATPDPGIVPSPTVTVTADPFARPEWLGRAVLEKQDNDLALPVETPPELRDRRLSPRPGAHPDPSSDAWFVEITPVPDEVLERSSWREECPVPAEDLAYVVMPFWGFDMRPHTGEMITSAAHAEDLASVFEQMYERRFPIEEMRVTTWEEVRGDHTGDLNVTISFECRMVTGGFDRWSQHAHGLAVDINPFHNPWVRDGYVFPELASAYRDRTWLRPGMVETQRQMIADFQGIGWDWGGTWTDLDDWMHFSATGL</sequence>
<dbReference type="InterPro" id="IPR039561">
    <property type="entry name" value="Peptidase_M15C"/>
</dbReference>
<evidence type="ECO:0000256" key="2">
    <source>
        <dbReference type="SAM" id="SignalP"/>
    </source>
</evidence>
<organism evidence="4 5">
    <name type="scientific">Demequina sediminis</name>
    <dbReference type="NCBI Taxonomy" id="1930058"/>
    <lineage>
        <taxon>Bacteria</taxon>
        <taxon>Bacillati</taxon>
        <taxon>Actinomycetota</taxon>
        <taxon>Actinomycetes</taxon>
        <taxon>Micrococcales</taxon>
        <taxon>Demequinaceae</taxon>
        <taxon>Demequina</taxon>
    </lineage>
</organism>
<evidence type="ECO:0000313" key="5">
    <source>
        <dbReference type="Proteomes" id="UP001426770"/>
    </source>
</evidence>
<feature type="signal peptide" evidence="2">
    <location>
        <begin position="1"/>
        <end position="22"/>
    </location>
</feature>
<gene>
    <name evidence="4" type="ORF">Lsed01_01590</name>
</gene>
<keyword evidence="2" id="KW-0732">Signal</keyword>
<evidence type="ECO:0000259" key="3">
    <source>
        <dbReference type="Pfam" id="PF13539"/>
    </source>
</evidence>
<feature type="region of interest" description="Disordered" evidence="1">
    <location>
        <begin position="75"/>
        <end position="106"/>
    </location>
</feature>
<dbReference type="InterPro" id="IPR009045">
    <property type="entry name" value="Zn_M74/Hedgehog-like"/>
</dbReference>
<evidence type="ECO:0000313" key="4">
    <source>
        <dbReference type="EMBL" id="GAA5519152.1"/>
    </source>
</evidence>
<protein>
    <recommendedName>
        <fullName evidence="3">Peptidase M15C domain-containing protein</fullName>
    </recommendedName>
</protein>
<dbReference type="Proteomes" id="UP001426770">
    <property type="component" value="Unassembled WGS sequence"/>
</dbReference>
<name>A0ABP9WH62_9MICO</name>
<feature type="chain" id="PRO_5047398905" description="Peptidase M15C domain-containing protein" evidence="2">
    <location>
        <begin position="23"/>
        <end position="293"/>
    </location>
</feature>